<evidence type="ECO:0000259" key="5">
    <source>
        <dbReference type="PROSITE" id="PS51078"/>
    </source>
</evidence>
<dbReference type="NCBIfam" id="NF007342">
    <property type="entry name" value="PRK09834.1-4"/>
    <property type="match status" value="1"/>
</dbReference>
<dbReference type="EMBL" id="SMAI01000009">
    <property type="protein sequence ID" value="TCT03590.1"/>
    <property type="molecule type" value="Genomic_DNA"/>
</dbReference>
<keyword evidence="7" id="KW-1185">Reference proteome</keyword>
<dbReference type="GO" id="GO:0045892">
    <property type="term" value="P:negative regulation of DNA-templated transcription"/>
    <property type="evidence" value="ECO:0007669"/>
    <property type="project" value="TreeGrafter"/>
</dbReference>
<dbReference type="InterPro" id="IPR036388">
    <property type="entry name" value="WH-like_DNA-bd_sf"/>
</dbReference>
<dbReference type="OrthoDB" id="9807558at2"/>
<sequence>MTSYRQVNSVIRAFGLLEIMNRQKFTSVDVLHKMSGLPKSTIVRLLETLAGAGYVVKDAAGKGYRVTSAVNALSCGYHGAPLVVEAARPWAQTLTVQLRWPVAIAVLDENAALVAYTTCADSPMSPYQGILHHRLGLLSKALGRAYLAFCPLKERRLILDILARAPHPDSHIDSSEGEVESMLDAVARQGFAARGPSGERTPSSSLAVPIFELGSPRVLGTIGITYYSSAVRWEQAVERYVPLLQSAAKGIGQSVAVLQHRVLPEPGGAIQNAPQRESLRA</sequence>
<gene>
    <name evidence="6" type="ORF">EDC64_109140</name>
</gene>
<keyword evidence="1" id="KW-0805">Transcription regulation</keyword>
<comment type="caution">
    <text evidence="6">The sequence shown here is derived from an EMBL/GenBank/DDBJ whole genome shotgun (WGS) entry which is preliminary data.</text>
</comment>
<accession>A0A4R3LSU4</accession>
<dbReference type="SUPFAM" id="SSF55781">
    <property type="entry name" value="GAF domain-like"/>
    <property type="match status" value="1"/>
</dbReference>
<evidence type="ECO:0000313" key="7">
    <source>
        <dbReference type="Proteomes" id="UP000294664"/>
    </source>
</evidence>
<name>A0A4R3LSU4_9HYPH</name>
<dbReference type="SUPFAM" id="SSF46785">
    <property type="entry name" value="Winged helix' DNA-binding domain"/>
    <property type="match status" value="1"/>
</dbReference>
<dbReference type="RefSeq" id="WP_132032680.1">
    <property type="nucleotide sequence ID" value="NZ_SMAI01000009.1"/>
</dbReference>
<organism evidence="6 7">
    <name type="scientific">Aquabacter spiritensis</name>
    <dbReference type="NCBI Taxonomy" id="933073"/>
    <lineage>
        <taxon>Bacteria</taxon>
        <taxon>Pseudomonadati</taxon>
        <taxon>Pseudomonadota</taxon>
        <taxon>Alphaproteobacteria</taxon>
        <taxon>Hyphomicrobiales</taxon>
        <taxon>Xanthobacteraceae</taxon>
        <taxon>Aquabacter</taxon>
    </lineage>
</organism>
<dbReference type="PROSITE" id="PS51077">
    <property type="entry name" value="HTH_ICLR"/>
    <property type="match status" value="1"/>
</dbReference>
<dbReference type="Proteomes" id="UP000294664">
    <property type="component" value="Unassembled WGS sequence"/>
</dbReference>
<keyword evidence="3" id="KW-0804">Transcription</keyword>
<reference evidence="6 7" key="1">
    <citation type="submission" date="2019-03" db="EMBL/GenBank/DDBJ databases">
        <title>Genomic Encyclopedia of Type Strains, Phase IV (KMG-IV): sequencing the most valuable type-strain genomes for metagenomic binning, comparative biology and taxonomic classification.</title>
        <authorList>
            <person name="Goeker M."/>
        </authorList>
    </citation>
    <scope>NUCLEOTIDE SEQUENCE [LARGE SCALE GENOMIC DNA]</scope>
    <source>
        <strain evidence="6 7">DSM 9035</strain>
    </source>
</reference>
<proteinExistence type="predicted"/>
<evidence type="ECO:0000256" key="3">
    <source>
        <dbReference type="ARBA" id="ARBA00023163"/>
    </source>
</evidence>
<dbReference type="InterPro" id="IPR029016">
    <property type="entry name" value="GAF-like_dom_sf"/>
</dbReference>
<protein>
    <submittedName>
        <fullName evidence="6">IclR family transcriptional regulator</fullName>
    </submittedName>
</protein>
<dbReference type="GO" id="GO:0003700">
    <property type="term" value="F:DNA-binding transcription factor activity"/>
    <property type="evidence" value="ECO:0007669"/>
    <property type="project" value="TreeGrafter"/>
</dbReference>
<dbReference type="Gene3D" id="3.30.450.40">
    <property type="match status" value="1"/>
</dbReference>
<dbReference type="Pfam" id="PF01614">
    <property type="entry name" value="IclR_C"/>
    <property type="match status" value="1"/>
</dbReference>
<evidence type="ECO:0000256" key="1">
    <source>
        <dbReference type="ARBA" id="ARBA00023015"/>
    </source>
</evidence>
<dbReference type="GO" id="GO:0003677">
    <property type="term" value="F:DNA binding"/>
    <property type="evidence" value="ECO:0007669"/>
    <property type="project" value="UniProtKB-KW"/>
</dbReference>
<dbReference type="InterPro" id="IPR050707">
    <property type="entry name" value="HTH_MetabolicPath_Reg"/>
</dbReference>
<keyword evidence="2" id="KW-0238">DNA-binding</keyword>
<evidence type="ECO:0000256" key="2">
    <source>
        <dbReference type="ARBA" id="ARBA00023125"/>
    </source>
</evidence>
<evidence type="ECO:0000313" key="6">
    <source>
        <dbReference type="EMBL" id="TCT03590.1"/>
    </source>
</evidence>
<dbReference type="AlphaFoldDB" id="A0A4R3LSU4"/>
<dbReference type="Gene3D" id="1.10.10.10">
    <property type="entry name" value="Winged helix-like DNA-binding domain superfamily/Winged helix DNA-binding domain"/>
    <property type="match status" value="1"/>
</dbReference>
<dbReference type="Pfam" id="PF09339">
    <property type="entry name" value="HTH_IclR"/>
    <property type="match status" value="1"/>
</dbReference>
<dbReference type="PANTHER" id="PTHR30136:SF23">
    <property type="entry name" value="DNA-BINDING TRANSCRIPTIONAL ACTIVATOR MHPR"/>
    <property type="match status" value="1"/>
</dbReference>
<feature type="domain" description="HTH iclR-type" evidence="4">
    <location>
        <begin position="7"/>
        <end position="68"/>
    </location>
</feature>
<evidence type="ECO:0000259" key="4">
    <source>
        <dbReference type="PROSITE" id="PS51077"/>
    </source>
</evidence>
<dbReference type="SMART" id="SM00346">
    <property type="entry name" value="HTH_ICLR"/>
    <property type="match status" value="1"/>
</dbReference>
<dbReference type="InterPro" id="IPR005471">
    <property type="entry name" value="Tscrpt_reg_IclR_N"/>
</dbReference>
<dbReference type="PANTHER" id="PTHR30136">
    <property type="entry name" value="HELIX-TURN-HELIX TRANSCRIPTIONAL REGULATOR, ICLR FAMILY"/>
    <property type="match status" value="1"/>
</dbReference>
<dbReference type="InterPro" id="IPR036390">
    <property type="entry name" value="WH_DNA-bd_sf"/>
</dbReference>
<feature type="domain" description="IclR-ED" evidence="5">
    <location>
        <begin position="69"/>
        <end position="257"/>
    </location>
</feature>
<dbReference type="PROSITE" id="PS51078">
    <property type="entry name" value="ICLR_ED"/>
    <property type="match status" value="1"/>
</dbReference>
<dbReference type="InterPro" id="IPR014757">
    <property type="entry name" value="Tscrpt_reg_IclR_C"/>
</dbReference>